<reference evidence="2 3" key="1">
    <citation type="submission" date="2016-12" db="EMBL/GenBank/DDBJ databases">
        <title>The genomes of Aspergillus section Nigri reveals drivers in fungal speciation.</title>
        <authorList>
            <consortium name="DOE Joint Genome Institute"/>
            <person name="Vesth T.C."/>
            <person name="Nybo J."/>
            <person name="Theobald S."/>
            <person name="Brandl J."/>
            <person name="Frisvad J.C."/>
            <person name="Nielsen K.F."/>
            <person name="Lyhne E.K."/>
            <person name="Kogle M.E."/>
            <person name="Kuo A."/>
            <person name="Riley R."/>
            <person name="Clum A."/>
            <person name="Nolan M."/>
            <person name="Lipzen A."/>
            <person name="Salamov A."/>
            <person name="Henrissat B."/>
            <person name="Wiebenga A."/>
            <person name="De Vries R.P."/>
            <person name="Grigoriev I.V."/>
            <person name="Mortensen U.H."/>
            <person name="Andersen M.R."/>
            <person name="Baker S.E."/>
        </authorList>
    </citation>
    <scope>NUCLEOTIDE SEQUENCE [LARGE SCALE GENOMIC DNA]</scope>
    <source>
        <strain evidence="2 3">CBS 117.55</strain>
    </source>
</reference>
<keyword evidence="3" id="KW-1185">Reference proteome</keyword>
<dbReference type="PANTHER" id="PTHR38436:SF3">
    <property type="entry name" value="CARBOXYMETHYLENEBUTENOLIDASE-RELATED"/>
    <property type="match status" value="1"/>
</dbReference>
<dbReference type="InterPro" id="IPR009959">
    <property type="entry name" value="Cyclase_SnoaL-like"/>
</dbReference>
<dbReference type="Gene3D" id="3.10.450.50">
    <property type="match status" value="1"/>
</dbReference>
<dbReference type="PANTHER" id="PTHR38436">
    <property type="entry name" value="POLYKETIDE CYCLASE SNOAL-LIKE DOMAIN"/>
    <property type="match status" value="1"/>
</dbReference>
<name>A0A317X3M4_9EURO</name>
<evidence type="ECO:0000256" key="1">
    <source>
        <dbReference type="SAM" id="MobiDB-lite"/>
    </source>
</evidence>
<evidence type="ECO:0000313" key="2">
    <source>
        <dbReference type="EMBL" id="PWY92945.1"/>
    </source>
</evidence>
<sequence length="187" mass="19714">MEMLALEDASSSASASAGSNHSAAAAVTGKEEETCTIEENPVVNCLPTLGGGTTPKAITTFYTSEFLPSAPRPTHPPAIAHDRARSRRRRAPPLLHPHRGNPLAAARVPPTGRPVRVALVMSASFCTGKLARLNIYWDQACVLVQIGLLDPELVPAGFRVTGTTRDGKASVERLPVVGAEGVDRMVS</sequence>
<dbReference type="VEuPathDB" id="FungiDB:BO70DRAFT_358076"/>
<comment type="caution">
    <text evidence="2">The sequence shown here is derived from an EMBL/GenBank/DDBJ whole genome shotgun (WGS) entry which is preliminary data.</text>
</comment>
<dbReference type="GO" id="GO:0030638">
    <property type="term" value="P:polyketide metabolic process"/>
    <property type="evidence" value="ECO:0007669"/>
    <property type="project" value="InterPro"/>
</dbReference>
<feature type="region of interest" description="Disordered" evidence="1">
    <location>
        <begin position="1"/>
        <end position="20"/>
    </location>
</feature>
<accession>A0A317X3M4</accession>
<protein>
    <submittedName>
        <fullName evidence="2">Uncharacterized protein</fullName>
    </submittedName>
</protein>
<dbReference type="EMBL" id="MSFL01000001">
    <property type="protein sequence ID" value="PWY92945.1"/>
    <property type="molecule type" value="Genomic_DNA"/>
</dbReference>
<proteinExistence type="predicted"/>
<dbReference type="RefSeq" id="XP_025404684.1">
    <property type="nucleotide sequence ID" value="XM_025542205.1"/>
</dbReference>
<organism evidence="2 3">
    <name type="scientific">Aspergillus heteromorphus CBS 117.55</name>
    <dbReference type="NCBI Taxonomy" id="1448321"/>
    <lineage>
        <taxon>Eukaryota</taxon>
        <taxon>Fungi</taxon>
        <taxon>Dikarya</taxon>
        <taxon>Ascomycota</taxon>
        <taxon>Pezizomycotina</taxon>
        <taxon>Eurotiomycetes</taxon>
        <taxon>Eurotiomycetidae</taxon>
        <taxon>Eurotiales</taxon>
        <taxon>Aspergillaceae</taxon>
        <taxon>Aspergillus</taxon>
        <taxon>Aspergillus subgen. Circumdati</taxon>
    </lineage>
</organism>
<dbReference type="InterPro" id="IPR032710">
    <property type="entry name" value="NTF2-like_dom_sf"/>
</dbReference>
<dbReference type="STRING" id="1448321.A0A317X3M4"/>
<feature type="region of interest" description="Disordered" evidence="1">
    <location>
        <begin position="69"/>
        <end position="103"/>
    </location>
</feature>
<gene>
    <name evidence="2" type="ORF">BO70DRAFT_358076</name>
</gene>
<evidence type="ECO:0000313" key="3">
    <source>
        <dbReference type="Proteomes" id="UP000247233"/>
    </source>
</evidence>
<dbReference type="Proteomes" id="UP000247233">
    <property type="component" value="Unassembled WGS sequence"/>
</dbReference>
<dbReference type="OrthoDB" id="5440at2759"/>
<dbReference type="AlphaFoldDB" id="A0A317X3M4"/>
<dbReference type="SUPFAM" id="SSF54427">
    <property type="entry name" value="NTF2-like"/>
    <property type="match status" value="1"/>
</dbReference>
<feature type="compositionally biased region" description="Low complexity" evidence="1">
    <location>
        <begin position="9"/>
        <end position="20"/>
    </location>
</feature>
<dbReference type="GeneID" id="37064442"/>
<feature type="compositionally biased region" description="Basic residues" evidence="1">
    <location>
        <begin position="84"/>
        <end position="99"/>
    </location>
</feature>